<keyword evidence="1" id="KW-0812">Transmembrane</keyword>
<dbReference type="EMBL" id="LBQB01000001">
    <property type="protein sequence ID" value="KKP70136.1"/>
    <property type="molecule type" value="Genomic_DNA"/>
</dbReference>
<dbReference type="STRING" id="1618350.UR67_C0001G0045"/>
<accession>A0A0G0C228</accession>
<dbReference type="PROSITE" id="PS51257">
    <property type="entry name" value="PROKAR_LIPOPROTEIN"/>
    <property type="match status" value="1"/>
</dbReference>
<keyword evidence="1" id="KW-0472">Membrane</keyword>
<reference evidence="2 3" key="1">
    <citation type="journal article" date="2015" name="Nature">
        <title>rRNA introns, odd ribosomes, and small enigmatic genomes across a large radiation of phyla.</title>
        <authorList>
            <person name="Brown C.T."/>
            <person name="Hug L.A."/>
            <person name="Thomas B.C."/>
            <person name="Sharon I."/>
            <person name="Castelle C.J."/>
            <person name="Singh A."/>
            <person name="Wilkins M.J."/>
            <person name="Williams K.H."/>
            <person name="Banfield J.F."/>
        </authorList>
    </citation>
    <scope>NUCLEOTIDE SEQUENCE [LARGE SCALE GENOMIC DNA]</scope>
</reference>
<sequence>MSKKRSRKFFEKRLGRFAFFLVCGVIIMGCIFFAALVAAWQVQSMIPRTWDTAVSELLDIDMSGYPVLTEAQEEQLTAQGLNPVDVAGSIEASLWISNTIEASAGDPGVYIILDQHEGRSAAYDAKTAACSNPNVNCAVEVAAQTWLLNHWKENNVTDGHIYDGYTGYTGHASTGELPGGFIASTAKLVCEKGLIPSGDPVLMTCNFWNDRVRWHATAWYVYAIGYRSDHSVEQRIQELRGWNQSESYRVQLIADVDAMVNLSEVYNSRIVSGLTFGDTNLDGDTLRTFASVMNFFGLLPNDLYRSLDTQRSSLPSTGTASGEIISVDIRSGNIPHDGQSGNFMIYTHNVSTVRIAAGQQWSFCASVNETGWSGYVYAAGINAGGLCANATFIDSWAQHTPGLQILNSPAHSGGSSFFTVAINCTGGESHAGASGGMDLIIKNTTNYTIIGQWVTVSDNPNMITFQTVGEENNETTP</sequence>
<protein>
    <submittedName>
        <fullName evidence="2">Uncharacterized protein</fullName>
    </submittedName>
</protein>
<dbReference type="AlphaFoldDB" id="A0A0G0C228"/>
<gene>
    <name evidence="2" type="ORF">UR67_C0001G0045</name>
</gene>
<evidence type="ECO:0000256" key="1">
    <source>
        <dbReference type="SAM" id="Phobius"/>
    </source>
</evidence>
<keyword evidence="1" id="KW-1133">Transmembrane helix</keyword>
<dbReference type="Proteomes" id="UP000034581">
    <property type="component" value="Unassembled WGS sequence"/>
</dbReference>
<evidence type="ECO:0000313" key="2">
    <source>
        <dbReference type="EMBL" id="KKP70136.1"/>
    </source>
</evidence>
<proteinExistence type="predicted"/>
<name>A0A0G0C228_UNCC3</name>
<organism evidence="2 3">
    <name type="scientific">candidate division CPR3 bacterium GW2011_GWF2_35_18</name>
    <dbReference type="NCBI Taxonomy" id="1618350"/>
    <lineage>
        <taxon>Bacteria</taxon>
        <taxon>Bacteria division CPR3</taxon>
    </lineage>
</organism>
<evidence type="ECO:0000313" key="3">
    <source>
        <dbReference type="Proteomes" id="UP000034581"/>
    </source>
</evidence>
<feature type="transmembrane region" description="Helical" evidence="1">
    <location>
        <begin position="20"/>
        <end position="40"/>
    </location>
</feature>
<comment type="caution">
    <text evidence="2">The sequence shown here is derived from an EMBL/GenBank/DDBJ whole genome shotgun (WGS) entry which is preliminary data.</text>
</comment>